<evidence type="ECO:0000256" key="8">
    <source>
        <dbReference type="ARBA" id="ARBA00022982"/>
    </source>
</evidence>
<dbReference type="AlphaFoldDB" id="A0A154NZ90"/>
<evidence type="ECO:0000313" key="15">
    <source>
        <dbReference type="Proteomes" id="UP000076502"/>
    </source>
</evidence>
<dbReference type="Proteomes" id="UP000076502">
    <property type="component" value="Unassembled WGS sequence"/>
</dbReference>
<evidence type="ECO:0000256" key="3">
    <source>
        <dbReference type="ARBA" id="ARBA00016324"/>
    </source>
</evidence>
<dbReference type="Gene3D" id="1.20.5.210">
    <property type="entry name" value="Cytochrome b-c1 complex subunit 8"/>
    <property type="match status" value="1"/>
</dbReference>
<reference evidence="14 15" key="1">
    <citation type="submission" date="2015-07" db="EMBL/GenBank/DDBJ databases">
        <title>The genome of Dufourea novaeangliae.</title>
        <authorList>
            <person name="Pan H."/>
            <person name="Kapheim K."/>
        </authorList>
    </citation>
    <scope>NUCLEOTIDE SEQUENCE [LARGE SCALE GENOMIC DNA]</scope>
    <source>
        <strain evidence="14">0120121106</strain>
        <tissue evidence="14">Whole body</tissue>
    </source>
</reference>
<keyword evidence="4 13" id="KW-0813">Transport</keyword>
<evidence type="ECO:0000256" key="6">
    <source>
        <dbReference type="ARBA" id="ARBA00022692"/>
    </source>
</evidence>
<dbReference type="PANTHER" id="PTHR12119:SF2">
    <property type="entry name" value="CYTOCHROME B-C1 COMPLEX SUBUNIT 8"/>
    <property type="match status" value="1"/>
</dbReference>
<name>A0A154NZ90_DUFNO</name>
<keyword evidence="8 13" id="KW-0249">Electron transport</keyword>
<gene>
    <name evidence="14" type="ORF">WN55_02679</name>
</gene>
<protein>
    <recommendedName>
        <fullName evidence="3 13">Cytochrome b-c1 complex subunit 8</fullName>
    </recommendedName>
    <alternativeName>
        <fullName evidence="13">Complex III subunit 8</fullName>
    </alternativeName>
</protein>
<dbReference type="EMBL" id="KQ434778">
    <property type="protein sequence ID" value="KZC04318.1"/>
    <property type="molecule type" value="Genomic_DNA"/>
</dbReference>
<dbReference type="GO" id="GO:0045275">
    <property type="term" value="C:respiratory chain complex III"/>
    <property type="evidence" value="ECO:0007669"/>
    <property type="project" value="UniProtKB-UniRule"/>
</dbReference>
<evidence type="ECO:0000256" key="13">
    <source>
        <dbReference type="RuleBase" id="RU368118"/>
    </source>
</evidence>
<comment type="subcellular location">
    <subcellularLocation>
        <location evidence="1 13">Mitochondrion inner membrane</location>
        <topology evidence="1 13">Single-pass membrane protein</topology>
    </subcellularLocation>
</comment>
<keyword evidence="11" id="KW-0472">Membrane</keyword>
<keyword evidence="15" id="KW-1185">Reference proteome</keyword>
<keyword evidence="7 13" id="KW-0999">Mitochondrion inner membrane</keyword>
<comment type="similarity">
    <text evidence="2 13">Belongs to the UQCRQ/QCR8 family.</text>
</comment>
<evidence type="ECO:0000313" key="14">
    <source>
        <dbReference type="EMBL" id="KZC04318.1"/>
    </source>
</evidence>
<evidence type="ECO:0000256" key="7">
    <source>
        <dbReference type="ARBA" id="ARBA00022792"/>
    </source>
</evidence>
<evidence type="ECO:0000256" key="2">
    <source>
        <dbReference type="ARBA" id="ARBA00007668"/>
    </source>
</evidence>
<dbReference type="InterPro" id="IPR004205">
    <property type="entry name" value="Cyt_bc1_su8"/>
</dbReference>
<dbReference type="SUPFAM" id="SSF81508">
    <property type="entry name" value="Ubiquinone-binding protein QP-C of cytochrome bc1 complex (Ubiquinol-cytochrome c reductase)"/>
    <property type="match status" value="1"/>
</dbReference>
<comment type="function">
    <text evidence="13">Component of the ubiquinol-cytochrome c oxidoreductase, a multisubunit transmembrane complex that is part of the mitochondrial electron transport chain which drives oxidative phosphorylation. The complex plays an important role in the uptake of multiple carbon sources present in different host niches.</text>
</comment>
<evidence type="ECO:0000256" key="1">
    <source>
        <dbReference type="ARBA" id="ARBA00004434"/>
    </source>
</evidence>
<dbReference type="STRING" id="178035.A0A154NZ90"/>
<dbReference type="OMA" id="GVPNMFR"/>
<keyword evidence="9" id="KW-1133">Transmembrane helix</keyword>
<keyword evidence="5 13" id="KW-0679">Respiratory chain</keyword>
<dbReference type="InterPro" id="IPR036642">
    <property type="entry name" value="Cyt_bc1_su8_sf"/>
</dbReference>
<accession>A0A154NZ90</accession>
<dbReference type="Pfam" id="PF02939">
    <property type="entry name" value="UcrQ"/>
    <property type="match status" value="1"/>
</dbReference>
<dbReference type="GO" id="GO:0006122">
    <property type="term" value="P:mitochondrial electron transport, ubiquinol to cytochrome c"/>
    <property type="evidence" value="ECO:0007669"/>
    <property type="project" value="UniProtKB-UniRule"/>
</dbReference>
<organism evidence="14 15">
    <name type="scientific">Dufourea novaeangliae</name>
    <name type="common">Sweat bee</name>
    <dbReference type="NCBI Taxonomy" id="178035"/>
    <lineage>
        <taxon>Eukaryota</taxon>
        <taxon>Metazoa</taxon>
        <taxon>Ecdysozoa</taxon>
        <taxon>Arthropoda</taxon>
        <taxon>Hexapoda</taxon>
        <taxon>Insecta</taxon>
        <taxon>Pterygota</taxon>
        <taxon>Neoptera</taxon>
        <taxon>Endopterygota</taxon>
        <taxon>Hymenoptera</taxon>
        <taxon>Apocrita</taxon>
        <taxon>Aculeata</taxon>
        <taxon>Apoidea</taxon>
        <taxon>Anthophila</taxon>
        <taxon>Halictidae</taxon>
        <taxon>Rophitinae</taxon>
        <taxon>Dufourea</taxon>
    </lineage>
</organism>
<comment type="subunit">
    <text evidence="12 13">Component of the ubiquinol-cytochrome c oxidoreductase (cytochrome b-c1 complex, complex III, CIII), a multisubunit enzyme composed of 11 subunits. The complex is composed of 3 respiratory subunits cytochrome b, cytochrome c1 and Rieske protein UQCRFS1, 2 core protein subunits UQCRC1/QCR1 and UQCRC2/QCR2, and 6 low-molecular weight protein subunits UQCRH/QCR6, UQCRB/QCR7, UQCRQ/QCR8, UQCR10/QCR9, UQCR11/QCR10 and subunit 9, the cleavage product of Rieske protein UQCRFS1. The complex exists as an obligatory dimer and forms supercomplexes (SCs) in the inner mitochondrial membrane with NADH-ubiquinone oxidoreductase (complex I, CI) and cytochrome c oxidase (complex IV, CIV), resulting in different assemblies (supercomplex SCI(1)III(2)IV(1) and megacomplex MCI(2)III(2)IV(2)). Interacts with UQCC6.</text>
</comment>
<evidence type="ECO:0000256" key="5">
    <source>
        <dbReference type="ARBA" id="ARBA00022660"/>
    </source>
</evidence>
<evidence type="ECO:0000256" key="12">
    <source>
        <dbReference type="ARBA" id="ARBA00047105"/>
    </source>
</evidence>
<dbReference type="GO" id="GO:0005743">
    <property type="term" value="C:mitochondrial inner membrane"/>
    <property type="evidence" value="ECO:0007669"/>
    <property type="project" value="UniProtKB-SubCell"/>
</dbReference>
<evidence type="ECO:0000256" key="4">
    <source>
        <dbReference type="ARBA" id="ARBA00022448"/>
    </source>
</evidence>
<proteinExistence type="inferred from homology"/>
<evidence type="ECO:0000256" key="9">
    <source>
        <dbReference type="ARBA" id="ARBA00022989"/>
    </source>
</evidence>
<sequence length="82" mass="9393">MGKKFGNLAKISGITYFRLSPYEQKSFAGAISDGAPNLLRRINESILYVVPWFIGTYILMDWATEENHKLHRKNPADYANDK</sequence>
<dbReference type="PANTHER" id="PTHR12119">
    <property type="entry name" value="UBIQUINOL-CYTOCHROME C REDUCTASE COMPLEX UBIQUINONE-BINDING PROTEIN QP-C"/>
    <property type="match status" value="1"/>
</dbReference>
<evidence type="ECO:0000256" key="11">
    <source>
        <dbReference type="ARBA" id="ARBA00023136"/>
    </source>
</evidence>
<dbReference type="FunFam" id="1.20.5.210:FF:000001">
    <property type="entry name" value="Cytochrome b-c1 complex subunit 8"/>
    <property type="match status" value="1"/>
</dbReference>
<keyword evidence="6" id="KW-0812">Transmembrane</keyword>
<evidence type="ECO:0000256" key="10">
    <source>
        <dbReference type="ARBA" id="ARBA00023128"/>
    </source>
</evidence>
<keyword evidence="10 13" id="KW-0496">Mitochondrion</keyword>
<dbReference type="OrthoDB" id="6683853at2759"/>